<feature type="compositionally biased region" description="Polar residues" evidence="1">
    <location>
        <begin position="360"/>
        <end position="371"/>
    </location>
</feature>
<keyword evidence="2" id="KW-0472">Membrane</keyword>
<protein>
    <submittedName>
        <fullName evidence="5">Rho-GAP domain-containing protein</fullName>
    </submittedName>
</protein>
<evidence type="ECO:0000313" key="4">
    <source>
        <dbReference type="Proteomes" id="UP000268014"/>
    </source>
</evidence>
<dbReference type="PANTHER" id="PTHR16502">
    <property type="entry name" value="KERATINOCYTE-ASSOCIATED TRANSMEMBRANE PROTEIN 2"/>
    <property type="match status" value="1"/>
</dbReference>
<dbReference type="PANTHER" id="PTHR16502:SF0">
    <property type="entry name" value="KERATINOCYTE-ASSOCIATED TRANSMEMBRANE PROTEIN 2"/>
    <property type="match status" value="1"/>
</dbReference>
<feature type="compositionally biased region" description="Polar residues" evidence="1">
    <location>
        <begin position="8"/>
        <end position="20"/>
    </location>
</feature>
<feature type="transmembrane region" description="Helical" evidence="2">
    <location>
        <begin position="629"/>
        <end position="647"/>
    </location>
</feature>
<dbReference type="InterPro" id="IPR019340">
    <property type="entry name" value="Histone_AcTrfase_su3"/>
</dbReference>
<keyword evidence="4" id="KW-1185">Reference proteome</keyword>
<dbReference type="OrthoDB" id="5858960at2759"/>
<accession>A0A158QP72</accession>
<feature type="compositionally biased region" description="Low complexity" evidence="1">
    <location>
        <begin position="198"/>
        <end position="210"/>
    </location>
</feature>
<feature type="compositionally biased region" description="Basic and acidic residues" evidence="1">
    <location>
        <begin position="578"/>
        <end position="591"/>
    </location>
</feature>
<feature type="region of interest" description="Disordered" evidence="1">
    <location>
        <begin position="194"/>
        <end position="253"/>
    </location>
</feature>
<keyword evidence="2" id="KW-0812">Transmembrane</keyword>
<keyword evidence="2" id="KW-1133">Transmembrane helix</keyword>
<feature type="region of interest" description="Disordered" evidence="1">
    <location>
        <begin position="325"/>
        <end position="407"/>
    </location>
</feature>
<feature type="region of interest" description="Disordered" evidence="1">
    <location>
        <begin position="530"/>
        <end position="591"/>
    </location>
</feature>
<evidence type="ECO:0000256" key="2">
    <source>
        <dbReference type="SAM" id="Phobius"/>
    </source>
</evidence>
<dbReference type="OMA" id="HYREIGS"/>
<dbReference type="InterPro" id="IPR037645">
    <property type="entry name" value="KCT2"/>
</dbReference>
<reference evidence="5" key="1">
    <citation type="submission" date="2016-04" db="UniProtKB">
        <authorList>
            <consortium name="WormBaseParasite"/>
        </authorList>
    </citation>
    <scope>IDENTIFICATION</scope>
</reference>
<evidence type="ECO:0000313" key="3">
    <source>
        <dbReference type="EMBL" id="VDO44508.1"/>
    </source>
</evidence>
<feature type="compositionally biased region" description="Polar residues" evidence="1">
    <location>
        <begin position="234"/>
        <end position="251"/>
    </location>
</feature>
<sequence length="689" mass="78826">MKPKRRSTFSPASAETTLKSPRSKRKRLGTPSPTRRKSSNSSEEVKPPPEFIPFSYERHCPKLGELLEKNTEDIILDRDDLLCLQHELESMLAHSADYLRRAHGEVTYLNTGDYPVQDLKTRLCSLPEDDTEDDVDIWPPHHIPQRFWTWCKADFLTPIDAEYLKNFKTLLLDKYTPEELKYYYVNEPWKHRKRQSGRSRISSQESLSSRATRRLSSDAHLTEKRSKEKEEKSQTSNRKISGTLNVRPTRSSDSKLAPLISDVVCAATREMSKEDFTTPNRRSSIKLHSRDDCEDDRKFHVKNEPWESTGHDSSVGELHGALHVNGFATRSPPTTRMHSPRVKKESREDDEDWDRPGPSDSFSGCTPTNGRCNGELRTRPRRNGETKRENGVHAPCNLSSPASSAMSSLPEEMEVERHYREIGSRIVKMLIERGLIPSSTEHVYREIATNALLREVTLSREGKEDDDDSDLDEVSEELLRCQMELQELEPRLRGVISHCWSKIRGEFAYWETSKQLDDADTDVYRARNITTPSVAAPEFEDRNEQDEGGKGEEDPDAHADEAANAVPPVDDETAGEGIAKEDTEPVKGKDKEENQLGAMVEDAKGNVPVPPTPNKLQTRVDFNQSEDSHFMTFVMVGGLLVFCLYLLHYNKKKILGLVFEGRAPGRHRRNVRYRRLSQRDEHDREDVIY</sequence>
<dbReference type="WBParaSite" id="HPLM_0001203101-mRNA-1">
    <property type="protein sequence ID" value="HPLM_0001203101-mRNA-1"/>
    <property type="gene ID" value="HPLM_0001203101"/>
</dbReference>
<feature type="compositionally biased region" description="Basic and acidic residues" evidence="1">
    <location>
        <begin position="215"/>
        <end position="233"/>
    </location>
</feature>
<gene>
    <name evidence="3" type="ORF">HPLM_LOCUS12023</name>
</gene>
<proteinExistence type="predicted"/>
<dbReference type="EMBL" id="UZAF01017734">
    <property type="protein sequence ID" value="VDO44508.1"/>
    <property type="molecule type" value="Genomic_DNA"/>
</dbReference>
<feature type="region of interest" description="Disordered" evidence="1">
    <location>
        <begin position="1"/>
        <end position="51"/>
    </location>
</feature>
<dbReference type="Pfam" id="PF10198">
    <property type="entry name" value="Ada3"/>
    <property type="match status" value="1"/>
</dbReference>
<feature type="compositionally biased region" description="Low complexity" evidence="1">
    <location>
        <begin position="398"/>
        <end position="407"/>
    </location>
</feature>
<dbReference type="Proteomes" id="UP000268014">
    <property type="component" value="Unassembled WGS sequence"/>
</dbReference>
<dbReference type="AlphaFoldDB" id="A0A158QP72"/>
<dbReference type="STRING" id="6290.A0A158QP72"/>
<feature type="compositionally biased region" description="Basic residues" evidence="1">
    <location>
        <begin position="21"/>
        <end position="38"/>
    </location>
</feature>
<organism evidence="5">
    <name type="scientific">Haemonchus placei</name>
    <name type="common">Barber's pole worm</name>
    <dbReference type="NCBI Taxonomy" id="6290"/>
    <lineage>
        <taxon>Eukaryota</taxon>
        <taxon>Metazoa</taxon>
        <taxon>Ecdysozoa</taxon>
        <taxon>Nematoda</taxon>
        <taxon>Chromadorea</taxon>
        <taxon>Rhabditida</taxon>
        <taxon>Rhabditina</taxon>
        <taxon>Rhabditomorpha</taxon>
        <taxon>Strongyloidea</taxon>
        <taxon>Trichostrongylidae</taxon>
        <taxon>Haemonchus</taxon>
    </lineage>
</organism>
<name>A0A158QP72_HAEPC</name>
<evidence type="ECO:0000256" key="1">
    <source>
        <dbReference type="SAM" id="MobiDB-lite"/>
    </source>
</evidence>
<reference evidence="3 4" key="2">
    <citation type="submission" date="2018-11" db="EMBL/GenBank/DDBJ databases">
        <authorList>
            <consortium name="Pathogen Informatics"/>
        </authorList>
    </citation>
    <scope>NUCLEOTIDE SEQUENCE [LARGE SCALE GENOMIC DNA]</scope>
    <source>
        <strain evidence="3 4">MHpl1</strain>
    </source>
</reference>
<feature type="compositionally biased region" description="Basic and acidic residues" evidence="1">
    <location>
        <begin position="374"/>
        <end position="391"/>
    </location>
</feature>
<evidence type="ECO:0000313" key="5">
    <source>
        <dbReference type="WBParaSite" id="HPLM_0001203101-mRNA-1"/>
    </source>
</evidence>
<feature type="compositionally biased region" description="Basic and acidic residues" evidence="1">
    <location>
        <begin position="539"/>
        <end position="561"/>
    </location>
</feature>